<keyword evidence="3" id="KW-0964">Secreted</keyword>
<evidence type="ECO:0000256" key="3">
    <source>
        <dbReference type="ARBA" id="ARBA00022525"/>
    </source>
</evidence>
<feature type="region of interest" description="Disordered" evidence="9">
    <location>
        <begin position="276"/>
        <end position="297"/>
    </location>
</feature>
<evidence type="ECO:0000256" key="8">
    <source>
        <dbReference type="ARBA" id="ARBA00023136"/>
    </source>
</evidence>
<dbReference type="Pfam" id="PF00353">
    <property type="entry name" value="HemolysinCabind"/>
    <property type="match status" value="29"/>
</dbReference>
<protein>
    <recommendedName>
        <fullName evidence="10">Dystroglycan-type cadherin-like domain-containing protein</fullName>
    </recommendedName>
</protein>
<accession>A0A7X5QRJ7</accession>
<keyword evidence="6" id="KW-0106">Calcium</keyword>
<dbReference type="InterPro" id="IPR050557">
    <property type="entry name" value="RTX_toxin/Mannuronan_C5-epim"/>
</dbReference>
<feature type="domain" description="Dystroglycan-type cadherin-like" evidence="10">
    <location>
        <begin position="1829"/>
        <end position="1922"/>
    </location>
</feature>
<dbReference type="PROSITE" id="PS00330">
    <property type="entry name" value="HEMOLYSIN_CALCIUM"/>
    <property type="match status" value="17"/>
</dbReference>
<feature type="region of interest" description="Disordered" evidence="9">
    <location>
        <begin position="851"/>
        <end position="945"/>
    </location>
</feature>
<dbReference type="PRINTS" id="PR00313">
    <property type="entry name" value="CABNDNGRPT"/>
</dbReference>
<feature type="compositionally biased region" description="Basic and acidic residues" evidence="9">
    <location>
        <begin position="276"/>
        <end position="287"/>
    </location>
</feature>
<keyword evidence="8" id="KW-0472">Membrane</keyword>
<dbReference type="InterPro" id="IPR013783">
    <property type="entry name" value="Ig-like_fold"/>
</dbReference>
<dbReference type="InterPro" id="IPR011049">
    <property type="entry name" value="Serralysin-like_metalloprot_C"/>
</dbReference>
<comment type="caution">
    <text evidence="11">The sequence shown here is derived from an EMBL/GenBank/DDBJ whole genome shotgun (WGS) entry which is preliminary data.</text>
</comment>
<evidence type="ECO:0000256" key="4">
    <source>
        <dbReference type="ARBA" id="ARBA00022656"/>
    </source>
</evidence>
<proteinExistence type="predicted"/>
<dbReference type="GO" id="GO:0090729">
    <property type="term" value="F:toxin activity"/>
    <property type="evidence" value="ECO:0007669"/>
    <property type="project" value="UniProtKB-KW"/>
</dbReference>
<keyword evidence="7" id="KW-0843">Virulence</keyword>
<evidence type="ECO:0000256" key="6">
    <source>
        <dbReference type="ARBA" id="ARBA00022837"/>
    </source>
</evidence>
<dbReference type="GO" id="GO:0005576">
    <property type="term" value="C:extracellular region"/>
    <property type="evidence" value="ECO:0007669"/>
    <property type="project" value="UniProtKB-SubCell"/>
</dbReference>
<dbReference type="InterPro" id="IPR003995">
    <property type="entry name" value="RTX_toxin_determinant-A"/>
</dbReference>
<organism evidence="11 12">
    <name type="scientific">Luteibacter yeojuensis</name>
    <dbReference type="NCBI Taxonomy" id="345309"/>
    <lineage>
        <taxon>Bacteria</taxon>
        <taxon>Pseudomonadati</taxon>
        <taxon>Pseudomonadota</taxon>
        <taxon>Gammaproteobacteria</taxon>
        <taxon>Lysobacterales</taxon>
        <taxon>Rhodanobacteraceae</taxon>
        <taxon>Luteibacter</taxon>
    </lineage>
</organism>
<dbReference type="InterPro" id="IPR015919">
    <property type="entry name" value="Cadherin-like_sf"/>
</dbReference>
<dbReference type="EMBL" id="JAAQTL010000001">
    <property type="protein sequence ID" value="NID14098.1"/>
    <property type="molecule type" value="Genomic_DNA"/>
</dbReference>
<sequence>MDGIQAKAKSGELTPQGFAAEQASLYQQCAELSHLFEEKFRDSGDTGWADLCKAWAEGFEQKSLTAKSAVEDENAAIEFVKDTVGVLSIFDDDAVLSSSIGKGAGGALGKALGLGDKAFNAWDEWQAWLKGDATDMAGIATAFVIGDLLTGLAAGIVIGLGGPALVTAITLGAVGAGILVAGNAIRKGVNDFLEIFGGEDEADAADRIKAILSYSDSVTLPHVGDKLFFGTSGNDTFVGTSGIANDMVGGLGADIMYGADKNDFLSGGADSDNLHGDVGDDTLRGGEGDDTLDGGAGNDRLEGGLGFDTYKFTTADLTDAVTDDVIVDEDGQGRILFNDLDISGTGIGFDTIKHASLSDWETSDGKFRLSWREAEHTLVIIYRQNGARILVQNWKNGDLGITIPGFDETHPNDSAPLTGDDDVFGHNGNNAGDNHLNALDGSDGISVGAGNDIVDGGVGDDLIFGGDGDDQLTGGDGNDFLIDGSELVDLEDWSDTIESDGKSQRQRIEEEIANLGAAVLSKGKGWYIRTNGDGFTIVTSQTAIFRDPNAFRSGDDYFDGGAGDDNITAGEGNDTILGGTGSDVITGGAGDDVINGGDDNDFIYGDVSDSIIPGVHFGGLISDQAKKNGNDLIDGGAGDDQIMGGGGNDIIYGGLGDDSIGGRGSLLAVDTDDTDSDYIDGGAGSDSISGDDGDDTIFGGDGDDIMRGDNERTDTRSGNDALDGGAGNDFLAGDAGNDILRGGDGDDELDGDAFDIDPAKNGRDYLDGGAGNDQLFGGGDDDTLLGGDGDDILLGDAIESQVPAGYHGNDYLSGGAGADELQGNGGNDVLDGGSGNDRLFGGTGDDVLSGAADNDMLSGEAGNDVLDGGDGDDEIYGGDGDDSLGGGNGIDTMWGGAGKDVLNGGKGDDQLAGEEGDDTLDGGAGRNQMWGGAGNDRLTGGADDDYLDGDDSQVAAALHGNDTIDAGAGNDIVHGLGGDDDITGGDGDDNLYGDDYEKIFTGNDKVSGGKGNDYVDGGAGNDILSGDEGDDTLVGGDGDDRLTGGVGDDVLLGGAGNDTFVFERGFGTDRIFAAMGDDEGQDIILFGESIAASELTYQLQGDDLIIRNTATGDILGVRDFFNPAAAIDIHFANGGVLTHDQLRQQLGVMVPTTGTPGDDVIEGTDGKDSLYGGAGNDTLRGLGGDDYLNGGDGDDQLFGGLGSNVLEGGAGNDTYTIGMTSVDRVVGLADADAGSDTIRFGVGLSPAMVTNYQISGPDLMVFFLINGNITAAILEGFLAKTNGTHVIEFSDGTRLTVDNFLSGDNHWTGTEADDVHVGSEANDTLDGGAGNDTLSGMGGNDTVLGNAGDDVLNGDDGNDVLRGGVGTDIANGGAGNDQLYGDGHDTLSGGAGDDRYYIVSNSPNHYYNGGADQVVENADEGVDTVYVDSYSYTLTANVENLVAIYDANEWVFTNPFYPGWLEVIPRTFWGNALDNTITIDAASGWQSHSGHTYVLDGGAGADTLIGSEANETYVVDQTGDRIVESGTNSIDTVQASISWSIADDLKLENIVLTGSADTSAWGNTLNNTLDGSQSSGANTLYGGAGNDRYVVDALDHVVEAAGEGSDTVVIGSSAAAINGDSTFSLDGYANVEDLALGSLLHNSIWGGNLVGNDGDNTLTGNGYINVLHGGGGNDTIMGGEADVHSLDRVNHDELYGDAGDDNLYASSGGADLYGGTGDDGLHGSSGLDDFHYGLGDGTDTVYSPPGSGLDRVVFSAEVTTDMVSFSREGATLIVQVGSDPHDQLRIANYWTDATGDVLSGAIDQFVFADGTIRKGGLDHLPYTNNPPVVLIDNVALEATGEEPLSFALPNGMFSDAADDTLLLSLGEGAPSWLSIDPHTGLLTGTPPNGGLETTLEIIATDSWGQTATSTVRLSVTNVIHGGTGDDSLTGTTFRDDIYAGAGNDTLQGGGNTDHLYGGAGDDTFLIGDSSAEVIEFDGEGTDTVRSTVDYALGGNIERLVLEAGSQAVEGIGNWQDNEIVGNENDNLLDGDAGADTLTGGLGDDTYVVGDAGDLIVEAAGEGTDTVESFVSWQLGDNLENLSLVGEADVDGTGNAQDNVIVGNDGANRLEGGAGNDRLYGGLGDDYLVLESSGDRAFESDNEGVDTIERRYDTNLVLNDNVENLVLGGSVVTGNGNGLDNTVTGNAAGNKLAGLDGDDTLYGLDGDDQMWGGNGDDALYGGAGNDYMDGEAGIDRLEGGAGDDVYTVGDSDDVVVEASGGGTDQVQASASYVLSANIENLFLMGAANIDGTGNALSNYLAGSDGDNVLNGMGGNDTIVGGAGNDSLIGGTGDDSYVWDETSGSDTIDNTGGGFDGVFLDGVARERVTFARDGNDLLIFVDAGSEPALRVANHFLGGDSAIDFVQPDGGSMLTTAQINQIVAGGSSGYDQVVEGTSAGEQLVGGGGKDLLKGLGGDDTLFGLGGNDTLQGGDGDDYLAGGNGSGTGSGDDRLEGGIGNDTLSGEDGNDTMLGGAGNDQYVYGGGNDVIDNTGGGTDGIFFDDGITASQLAFARDGDDLLITVNGNASKTVRVLGHFQGGDAAIDFVQPASGSMLDTAAINALAGQGTSPGGGDPTEPGNDADYTKTITGTSAGEQLVGTSGRDLIRGVGGNDTLFGMGGDDKLVGGDGDDYLSGGNGSFSGSGNDILVGGAGVDTLVGEDGNDLLQGGAGDDKYLYKAGNGKDVIDNTGGGTDWLFFNDVDRTRLSFHRSGDDLIVLVDGDSNQQVRVQNHFLGGDQAISYVQPSSGFAIPASQFESLLTPLPAGFTPAAIIDAMNFNWMDAGRTQADDTIGMPAQAPASAELQQLIQAMSQFGTTSTELELSADHTYDLGNASLAMPAVVPLKAHGGLHPSM</sequence>
<dbReference type="SUPFAM" id="SSF49313">
    <property type="entry name" value="Cadherin-like"/>
    <property type="match status" value="1"/>
</dbReference>
<feature type="compositionally biased region" description="Low complexity" evidence="9">
    <location>
        <begin position="718"/>
        <end position="728"/>
    </location>
</feature>
<dbReference type="PANTHER" id="PTHR38340">
    <property type="entry name" value="S-LAYER PROTEIN"/>
    <property type="match status" value="1"/>
</dbReference>
<evidence type="ECO:0000259" key="10">
    <source>
        <dbReference type="SMART" id="SM00736"/>
    </source>
</evidence>
<comment type="subcellular location">
    <subcellularLocation>
        <location evidence="1">Membrane</location>
    </subcellularLocation>
    <subcellularLocation>
        <location evidence="2">Secreted</location>
    </subcellularLocation>
</comment>
<evidence type="ECO:0000313" key="12">
    <source>
        <dbReference type="Proteomes" id="UP000518878"/>
    </source>
</evidence>
<dbReference type="Pfam" id="PF05345">
    <property type="entry name" value="He_PIG"/>
    <property type="match status" value="1"/>
</dbReference>
<evidence type="ECO:0000256" key="9">
    <source>
        <dbReference type="SAM" id="MobiDB-lite"/>
    </source>
</evidence>
<dbReference type="PANTHER" id="PTHR38340:SF1">
    <property type="entry name" value="S-LAYER PROTEIN"/>
    <property type="match status" value="1"/>
</dbReference>
<dbReference type="Gene3D" id="2.60.40.10">
    <property type="entry name" value="Immunoglobulins"/>
    <property type="match status" value="1"/>
</dbReference>
<feature type="compositionally biased region" description="Acidic residues" evidence="9">
    <location>
        <begin position="867"/>
        <end position="882"/>
    </location>
</feature>
<dbReference type="InterPro" id="IPR006644">
    <property type="entry name" value="Cadg"/>
</dbReference>
<evidence type="ECO:0000313" key="11">
    <source>
        <dbReference type="EMBL" id="NID14098.1"/>
    </source>
</evidence>
<dbReference type="GO" id="GO:0016020">
    <property type="term" value="C:membrane"/>
    <property type="evidence" value="ECO:0007669"/>
    <property type="project" value="UniProtKB-SubCell"/>
</dbReference>
<evidence type="ECO:0000256" key="2">
    <source>
        <dbReference type="ARBA" id="ARBA00004613"/>
    </source>
</evidence>
<dbReference type="SUPFAM" id="SSF51120">
    <property type="entry name" value="beta-Roll"/>
    <property type="match status" value="17"/>
</dbReference>
<dbReference type="InterPro" id="IPR018511">
    <property type="entry name" value="Hemolysin-typ_Ca-bd_CS"/>
</dbReference>
<dbReference type="PRINTS" id="PR01488">
    <property type="entry name" value="RTXTOXINA"/>
</dbReference>
<dbReference type="Gene3D" id="2.150.10.10">
    <property type="entry name" value="Serralysin-like metalloprotease, C-terminal"/>
    <property type="match status" value="17"/>
</dbReference>
<dbReference type="RefSeq" id="WP_166697828.1">
    <property type="nucleotide sequence ID" value="NZ_JAAQTL010000001.1"/>
</dbReference>
<evidence type="ECO:0000256" key="5">
    <source>
        <dbReference type="ARBA" id="ARBA00022737"/>
    </source>
</evidence>
<feature type="compositionally biased region" description="Acidic residues" evidence="9">
    <location>
        <begin position="911"/>
        <end position="920"/>
    </location>
</feature>
<reference evidence="11 12" key="1">
    <citation type="journal article" date="2006" name="Int. J. Syst. Evol. Microbiol.">
        <title>Dyella yeojuensis sp. nov., isolated from greenhouse soil in Korea.</title>
        <authorList>
            <person name="Kim B.Y."/>
            <person name="Weon H.Y."/>
            <person name="Lee K.H."/>
            <person name="Seok S.J."/>
            <person name="Kwon S.W."/>
            <person name="Go S.J."/>
            <person name="Stackebrandt E."/>
        </authorList>
    </citation>
    <scope>NUCLEOTIDE SEQUENCE [LARGE SCALE GENOMIC DNA]</scope>
    <source>
        <strain evidence="11 12">DSM 17673</strain>
    </source>
</reference>
<evidence type="ECO:0000256" key="1">
    <source>
        <dbReference type="ARBA" id="ARBA00004370"/>
    </source>
</evidence>
<dbReference type="GO" id="GO:0005509">
    <property type="term" value="F:calcium ion binding"/>
    <property type="evidence" value="ECO:0007669"/>
    <property type="project" value="InterPro"/>
</dbReference>
<feature type="region of interest" description="Disordered" evidence="9">
    <location>
        <begin position="681"/>
        <end position="728"/>
    </location>
</feature>
<gene>
    <name evidence="11" type="ORF">HBF32_01280</name>
</gene>
<keyword evidence="5" id="KW-0677">Repeat</keyword>
<feature type="region of interest" description="Disordered" evidence="9">
    <location>
        <begin position="2603"/>
        <end position="2629"/>
    </location>
</feature>
<evidence type="ECO:0000256" key="7">
    <source>
        <dbReference type="ARBA" id="ARBA00023026"/>
    </source>
</evidence>
<feature type="compositionally biased region" description="Basic and acidic residues" evidence="9">
    <location>
        <begin position="704"/>
        <end position="717"/>
    </location>
</feature>
<dbReference type="Proteomes" id="UP000518878">
    <property type="component" value="Unassembled WGS sequence"/>
</dbReference>
<keyword evidence="4" id="KW-0800">Toxin</keyword>
<name>A0A7X5QRJ7_9GAMM</name>
<feature type="region of interest" description="Disordered" evidence="9">
    <location>
        <begin position="2472"/>
        <end position="2492"/>
    </location>
</feature>
<dbReference type="SMART" id="SM00736">
    <property type="entry name" value="CADG"/>
    <property type="match status" value="1"/>
</dbReference>
<keyword evidence="12" id="KW-1185">Reference proteome</keyword>
<dbReference type="InterPro" id="IPR001343">
    <property type="entry name" value="Hemolysn_Ca-bd"/>
</dbReference>